<reference evidence="1" key="1">
    <citation type="submission" date="2014-09" db="EMBL/GenBank/DDBJ databases">
        <authorList>
            <person name="Magalhaes I.L.F."/>
            <person name="Oliveira U."/>
            <person name="Santos F.R."/>
            <person name="Vidigal T.H.D.A."/>
            <person name="Brescovit A.D."/>
            <person name="Santos A.J."/>
        </authorList>
    </citation>
    <scope>NUCLEOTIDE SEQUENCE</scope>
    <source>
        <tissue evidence="1">Shoot tissue taken approximately 20 cm above the soil surface</tissue>
    </source>
</reference>
<organism evidence="1">
    <name type="scientific">Arundo donax</name>
    <name type="common">Giant reed</name>
    <name type="synonym">Donax arundinaceus</name>
    <dbReference type="NCBI Taxonomy" id="35708"/>
    <lineage>
        <taxon>Eukaryota</taxon>
        <taxon>Viridiplantae</taxon>
        <taxon>Streptophyta</taxon>
        <taxon>Embryophyta</taxon>
        <taxon>Tracheophyta</taxon>
        <taxon>Spermatophyta</taxon>
        <taxon>Magnoliopsida</taxon>
        <taxon>Liliopsida</taxon>
        <taxon>Poales</taxon>
        <taxon>Poaceae</taxon>
        <taxon>PACMAD clade</taxon>
        <taxon>Arundinoideae</taxon>
        <taxon>Arundineae</taxon>
        <taxon>Arundo</taxon>
    </lineage>
</organism>
<dbReference type="AlphaFoldDB" id="A0A0A9BEP6"/>
<reference evidence="1" key="2">
    <citation type="journal article" date="2015" name="Data Brief">
        <title>Shoot transcriptome of the giant reed, Arundo donax.</title>
        <authorList>
            <person name="Barrero R.A."/>
            <person name="Guerrero F.D."/>
            <person name="Moolhuijzen P."/>
            <person name="Goolsby J.A."/>
            <person name="Tidwell J."/>
            <person name="Bellgard S.E."/>
            <person name="Bellgard M.I."/>
        </authorList>
    </citation>
    <scope>NUCLEOTIDE SEQUENCE</scope>
    <source>
        <tissue evidence="1">Shoot tissue taken approximately 20 cm above the soil surface</tissue>
    </source>
</reference>
<name>A0A0A9BEP6_ARUDO</name>
<protein>
    <submittedName>
        <fullName evidence="1">Uncharacterized protein</fullName>
    </submittedName>
</protein>
<proteinExistence type="predicted"/>
<evidence type="ECO:0000313" key="1">
    <source>
        <dbReference type="EMBL" id="JAD60588.1"/>
    </source>
</evidence>
<dbReference type="EMBL" id="GBRH01237307">
    <property type="protein sequence ID" value="JAD60588.1"/>
    <property type="molecule type" value="Transcribed_RNA"/>
</dbReference>
<sequence>MYQYNMRKQEAITSLHFLSKDANEIKPILWSKKQNKT</sequence>
<accession>A0A0A9BEP6</accession>